<dbReference type="CDD" id="cd06170">
    <property type="entry name" value="LuxR_C_like"/>
    <property type="match status" value="1"/>
</dbReference>
<protein>
    <submittedName>
        <fullName evidence="5">Helix-turn-helix transcriptional regulator</fullName>
    </submittedName>
</protein>
<dbReference type="Pfam" id="PF00196">
    <property type="entry name" value="GerE"/>
    <property type="match status" value="1"/>
</dbReference>
<dbReference type="InterPro" id="IPR016032">
    <property type="entry name" value="Sig_transdc_resp-reg_C-effctor"/>
</dbReference>
<sequence>MPVVLYAEPPVARSTDAAHAGVLRGRLDSLRHEPGTTDATVTTCLVWVAGTLVRIAGDMADPRSAGVLMREAAAVLAAATAGVRPVPPPAPPPAPLSSPASVPLFEPLTTRQLAVLCRLQEGASLRQIADGLYVSHNTVKSHVRAVYRKLGVGSRAEAVRRARALGLV</sequence>
<gene>
    <name evidence="5" type="ORF">OKJ48_06135</name>
</gene>
<evidence type="ECO:0000256" key="1">
    <source>
        <dbReference type="ARBA" id="ARBA00023015"/>
    </source>
</evidence>
<reference evidence="5 6" key="1">
    <citation type="submission" date="2022-10" db="EMBL/GenBank/DDBJ databases">
        <authorList>
            <person name="Xie J."/>
            <person name="Shen N."/>
        </authorList>
    </citation>
    <scope>NUCLEOTIDE SEQUENCE [LARGE SCALE GENOMIC DNA]</scope>
    <source>
        <strain evidence="5 6">DSM 41681</strain>
    </source>
</reference>
<feature type="domain" description="HTH luxR-type" evidence="4">
    <location>
        <begin position="101"/>
        <end position="166"/>
    </location>
</feature>
<dbReference type="PROSITE" id="PS50043">
    <property type="entry name" value="HTH_LUXR_2"/>
    <property type="match status" value="1"/>
</dbReference>
<accession>A0ABU6C540</accession>
<dbReference type="EMBL" id="JAOZYB010000027">
    <property type="protein sequence ID" value="MEB3959830.1"/>
    <property type="molecule type" value="Genomic_DNA"/>
</dbReference>
<keyword evidence="6" id="KW-1185">Reference proteome</keyword>
<dbReference type="SMART" id="SM00421">
    <property type="entry name" value="HTH_LUXR"/>
    <property type="match status" value="1"/>
</dbReference>
<evidence type="ECO:0000256" key="3">
    <source>
        <dbReference type="ARBA" id="ARBA00023163"/>
    </source>
</evidence>
<evidence type="ECO:0000259" key="4">
    <source>
        <dbReference type="PROSITE" id="PS50043"/>
    </source>
</evidence>
<name>A0ABU6C540_9ACTN</name>
<organism evidence="5 6">
    <name type="scientific">Streptomyces kunmingensis</name>
    <dbReference type="NCBI Taxonomy" id="68225"/>
    <lineage>
        <taxon>Bacteria</taxon>
        <taxon>Bacillati</taxon>
        <taxon>Actinomycetota</taxon>
        <taxon>Actinomycetes</taxon>
        <taxon>Kitasatosporales</taxon>
        <taxon>Streptomycetaceae</taxon>
        <taxon>Streptomyces</taxon>
    </lineage>
</organism>
<keyword evidence="2" id="KW-0238">DNA-binding</keyword>
<dbReference type="RefSeq" id="WP_324766813.1">
    <property type="nucleotide sequence ID" value="NZ_BAAATS010000006.1"/>
</dbReference>
<dbReference type="PANTHER" id="PTHR44688:SF16">
    <property type="entry name" value="DNA-BINDING TRANSCRIPTIONAL ACTIVATOR DEVR_DOSR"/>
    <property type="match status" value="1"/>
</dbReference>
<dbReference type="PRINTS" id="PR00038">
    <property type="entry name" value="HTHLUXR"/>
</dbReference>
<proteinExistence type="predicted"/>
<dbReference type="InterPro" id="IPR036388">
    <property type="entry name" value="WH-like_DNA-bd_sf"/>
</dbReference>
<keyword evidence="3" id="KW-0804">Transcription</keyword>
<dbReference type="Proteomes" id="UP001352223">
    <property type="component" value="Unassembled WGS sequence"/>
</dbReference>
<dbReference type="SUPFAM" id="SSF46894">
    <property type="entry name" value="C-terminal effector domain of the bipartite response regulators"/>
    <property type="match status" value="1"/>
</dbReference>
<evidence type="ECO:0000313" key="5">
    <source>
        <dbReference type="EMBL" id="MEB3959830.1"/>
    </source>
</evidence>
<dbReference type="Gene3D" id="1.10.10.10">
    <property type="entry name" value="Winged helix-like DNA-binding domain superfamily/Winged helix DNA-binding domain"/>
    <property type="match status" value="1"/>
</dbReference>
<comment type="caution">
    <text evidence="5">The sequence shown here is derived from an EMBL/GenBank/DDBJ whole genome shotgun (WGS) entry which is preliminary data.</text>
</comment>
<keyword evidence="1" id="KW-0805">Transcription regulation</keyword>
<dbReference type="PANTHER" id="PTHR44688">
    <property type="entry name" value="DNA-BINDING TRANSCRIPTIONAL ACTIVATOR DEVR_DOSR"/>
    <property type="match status" value="1"/>
</dbReference>
<evidence type="ECO:0000256" key="2">
    <source>
        <dbReference type="ARBA" id="ARBA00023125"/>
    </source>
</evidence>
<dbReference type="InterPro" id="IPR000792">
    <property type="entry name" value="Tscrpt_reg_LuxR_C"/>
</dbReference>
<evidence type="ECO:0000313" key="6">
    <source>
        <dbReference type="Proteomes" id="UP001352223"/>
    </source>
</evidence>